<dbReference type="OrthoDB" id="6155932at2759"/>
<feature type="region of interest" description="Disordered" evidence="1">
    <location>
        <begin position="176"/>
        <end position="205"/>
    </location>
</feature>
<dbReference type="GO" id="GO:0006281">
    <property type="term" value="P:DNA repair"/>
    <property type="evidence" value="ECO:0007669"/>
    <property type="project" value="UniProtKB-ARBA"/>
</dbReference>
<comment type="caution">
    <text evidence="2">The sequence shown here is derived from an EMBL/GenBank/DDBJ whole genome shotgun (WGS) entry which is preliminary data.</text>
</comment>
<reference evidence="2" key="1">
    <citation type="submission" date="2022-07" db="EMBL/GenBank/DDBJ databases">
        <authorList>
            <person name="Trinca V."/>
            <person name="Uliana J.V.C."/>
            <person name="Torres T.T."/>
            <person name="Ward R.J."/>
            <person name="Monesi N."/>
        </authorList>
    </citation>
    <scope>NUCLEOTIDE SEQUENCE</scope>
    <source>
        <strain evidence="2">HSMRA1968</strain>
        <tissue evidence="2">Whole embryos</tissue>
    </source>
</reference>
<evidence type="ECO:0000256" key="1">
    <source>
        <dbReference type="SAM" id="MobiDB-lite"/>
    </source>
</evidence>
<dbReference type="CDD" id="cd22343">
    <property type="entry name" value="PDDEXK_lambda_exonuclease-like"/>
    <property type="match status" value="1"/>
</dbReference>
<proteinExistence type="predicted"/>
<dbReference type="EMBL" id="WJQU01000003">
    <property type="protein sequence ID" value="KAJ6639805.1"/>
    <property type="molecule type" value="Genomic_DNA"/>
</dbReference>
<name>A0A9Q0MXS2_9DIPT</name>
<dbReference type="AlphaFoldDB" id="A0A9Q0MXS2"/>
<protein>
    <submittedName>
        <fullName evidence="2">Uncharacterized protein</fullName>
    </submittedName>
</protein>
<dbReference type="Gene3D" id="3.90.320.10">
    <property type="match status" value="1"/>
</dbReference>
<dbReference type="PANTHER" id="PTHR46609">
    <property type="entry name" value="EXONUCLEASE, PHAGE-TYPE/RECB, C-TERMINAL DOMAIN-CONTAINING PROTEIN"/>
    <property type="match status" value="1"/>
</dbReference>
<dbReference type="InterPro" id="IPR011604">
    <property type="entry name" value="PDDEXK-like_dom_sf"/>
</dbReference>
<dbReference type="Proteomes" id="UP001151699">
    <property type="component" value="Chromosome X"/>
</dbReference>
<feature type="compositionally biased region" description="Basic and acidic residues" evidence="1">
    <location>
        <begin position="176"/>
        <end position="192"/>
    </location>
</feature>
<keyword evidence="3" id="KW-1185">Reference proteome</keyword>
<gene>
    <name evidence="2" type="ORF">Bhyg_12552</name>
</gene>
<dbReference type="SUPFAM" id="SSF52980">
    <property type="entry name" value="Restriction endonuclease-like"/>
    <property type="match status" value="1"/>
</dbReference>
<dbReference type="InterPro" id="IPR051703">
    <property type="entry name" value="NF-kappa-B_Signaling_Reg"/>
</dbReference>
<organism evidence="2 3">
    <name type="scientific">Pseudolycoriella hygida</name>
    <dbReference type="NCBI Taxonomy" id="35572"/>
    <lineage>
        <taxon>Eukaryota</taxon>
        <taxon>Metazoa</taxon>
        <taxon>Ecdysozoa</taxon>
        <taxon>Arthropoda</taxon>
        <taxon>Hexapoda</taxon>
        <taxon>Insecta</taxon>
        <taxon>Pterygota</taxon>
        <taxon>Neoptera</taxon>
        <taxon>Endopterygota</taxon>
        <taxon>Diptera</taxon>
        <taxon>Nematocera</taxon>
        <taxon>Sciaroidea</taxon>
        <taxon>Sciaridae</taxon>
        <taxon>Pseudolycoriella</taxon>
    </lineage>
</organism>
<evidence type="ECO:0000313" key="3">
    <source>
        <dbReference type="Proteomes" id="UP001151699"/>
    </source>
</evidence>
<dbReference type="InterPro" id="IPR011335">
    <property type="entry name" value="Restrct_endonuc-II-like"/>
</dbReference>
<dbReference type="PANTHER" id="PTHR46609:SF8">
    <property type="entry name" value="YQAJ VIRAL RECOMBINASE DOMAIN-CONTAINING PROTEIN"/>
    <property type="match status" value="1"/>
</dbReference>
<sequence length="444" mass="51632">MFSVIYAGQQISIGVRNAAKYWKGKDLTTEEKCVNLVRDCMNAPLHCFGVHDNCDKYFCTKETTQQARDLVVQLKSYGLFLAILNNCQYYFANKATSLLAGYDNNMPENFNSLVAKYTGGKRVNHVLAGSYKGRTAIAAVHFNTKGRSTTTFQKSKYNSVTPASLKLEMRRKRKVVENTRRLENNRKSRQKDQTPGGKKKVRQYGDGHEDLDFTQSQYDLAKSNFLQQLEDNRHNRAALELETRGQRFVSRWSEIRQYLLTTSYFGRILNARNRNSYPKIVEDILYHNSQYSNNAATVHSRLFEKEALLVFCENYSSEDVDVCGIFIDAEYCFLGASPFRLYGRNAIIMVECPLKLYGKDIMESIDLKLIPFWHVLDGNIFVNKRSPWYIKIQGQLHICDRQYAFLVVYLGKTKYKIEMVMRDDEFWETEMKDELVFFFTMRSC</sequence>
<evidence type="ECO:0000313" key="2">
    <source>
        <dbReference type="EMBL" id="KAJ6639805.1"/>
    </source>
</evidence>
<accession>A0A9Q0MXS2</accession>